<dbReference type="InterPro" id="IPR050177">
    <property type="entry name" value="Lipid_A_modif_metabolic_enz"/>
</dbReference>
<accession>A0ABP3H3K1</accession>
<dbReference type="Pfam" id="PF01370">
    <property type="entry name" value="Epimerase"/>
    <property type="match status" value="1"/>
</dbReference>
<organism evidence="2 3">
    <name type="scientific">Streptomyces blastmyceticus</name>
    <dbReference type="NCBI Taxonomy" id="68180"/>
    <lineage>
        <taxon>Bacteria</taxon>
        <taxon>Bacillati</taxon>
        <taxon>Actinomycetota</taxon>
        <taxon>Actinomycetes</taxon>
        <taxon>Kitasatosporales</taxon>
        <taxon>Streptomycetaceae</taxon>
        <taxon>Streptomyces</taxon>
    </lineage>
</organism>
<dbReference type="EMBL" id="BAAABW010000024">
    <property type="protein sequence ID" value="GAA0360993.1"/>
    <property type="molecule type" value="Genomic_DNA"/>
</dbReference>
<dbReference type="InterPro" id="IPR001509">
    <property type="entry name" value="Epimerase_deHydtase"/>
</dbReference>
<evidence type="ECO:0000313" key="3">
    <source>
        <dbReference type="Proteomes" id="UP001500063"/>
    </source>
</evidence>
<comment type="caution">
    <text evidence="2">The sequence shown here is derived from an EMBL/GenBank/DDBJ whole genome shotgun (WGS) entry which is preliminary data.</text>
</comment>
<dbReference type="InterPro" id="IPR036291">
    <property type="entry name" value="NAD(P)-bd_dom_sf"/>
</dbReference>
<dbReference type="Gene3D" id="3.40.50.720">
    <property type="entry name" value="NAD(P)-binding Rossmann-like Domain"/>
    <property type="match status" value="1"/>
</dbReference>
<protein>
    <submittedName>
        <fullName evidence="2">NAD-dependent epimerase/dehydratase family protein</fullName>
    </submittedName>
</protein>
<evidence type="ECO:0000259" key="1">
    <source>
        <dbReference type="Pfam" id="PF01370"/>
    </source>
</evidence>
<name>A0ABP3H3K1_9ACTN</name>
<reference evidence="3" key="1">
    <citation type="journal article" date="2019" name="Int. J. Syst. Evol. Microbiol.">
        <title>The Global Catalogue of Microorganisms (GCM) 10K type strain sequencing project: providing services to taxonomists for standard genome sequencing and annotation.</title>
        <authorList>
            <consortium name="The Broad Institute Genomics Platform"/>
            <consortium name="The Broad Institute Genome Sequencing Center for Infectious Disease"/>
            <person name="Wu L."/>
            <person name="Ma J."/>
        </authorList>
    </citation>
    <scope>NUCLEOTIDE SEQUENCE [LARGE SCALE GENOMIC DNA]</scope>
    <source>
        <strain evidence="3">JCM 4565</strain>
    </source>
</reference>
<dbReference type="PANTHER" id="PTHR43245">
    <property type="entry name" value="BIFUNCTIONAL POLYMYXIN RESISTANCE PROTEIN ARNA"/>
    <property type="match status" value="1"/>
</dbReference>
<dbReference type="RefSeq" id="WP_344120017.1">
    <property type="nucleotide sequence ID" value="NZ_BAAABW010000024.1"/>
</dbReference>
<dbReference type="Proteomes" id="UP001500063">
    <property type="component" value="Unassembled WGS sequence"/>
</dbReference>
<sequence length="324" mass="33976">MSVRRVVLTGATGFIGSKVVDALLRRRTATADTALRIVGRNAPHRSTDAGTTWAAADLTAPATLTGVCDGADVLIHLASRVGGSPELCTAVNVDGTAALMAEAARAGVGRIVYLSTAAVYGRGPHRGIGVDEVDPSPASPASATRLLAERLVLAAGGTVLRPGLVLGAGDRWVVPALGELLVRVPARWDGGAALSSVVDVQDLAGLIVAAALTPDPLPAGAFHASHPAPVRNRDLMDELAAHRILPPVPLRDWTWQQCLDRLRTTDGPLGERQFTLLAQDHWYRSEDIWLRTGHRPGPGPLAWLAGSADWYRSHLAPTPGGPRG</sequence>
<keyword evidence="3" id="KW-1185">Reference proteome</keyword>
<gene>
    <name evidence="2" type="ORF">GCM10010319_43120</name>
</gene>
<dbReference type="SUPFAM" id="SSF51735">
    <property type="entry name" value="NAD(P)-binding Rossmann-fold domains"/>
    <property type="match status" value="1"/>
</dbReference>
<evidence type="ECO:0000313" key="2">
    <source>
        <dbReference type="EMBL" id="GAA0360993.1"/>
    </source>
</evidence>
<feature type="domain" description="NAD-dependent epimerase/dehydratase" evidence="1">
    <location>
        <begin position="6"/>
        <end position="216"/>
    </location>
</feature>
<proteinExistence type="predicted"/>